<dbReference type="SUPFAM" id="SSF51338">
    <property type="entry name" value="Composite domain of metallo-dependent hydrolases"/>
    <property type="match status" value="1"/>
</dbReference>
<dbReference type="InterPro" id="IPR011059">
    <property type="entry name" value="Metal-dep_hydrolase_composite"/>
</dbReference>
<dbReference type="AlphaFoldDB" id="A0A7V8SWD2"/>
<sequence length="344" mass="36727">MRFGLLHRCAFTLVFAAVGFLSIHPLRVDAQGGEPPYFAIRGAKVVPVSGPPIEGATIVVSRGIITAVAKDAPVPPEAWVMEGQGLTVYPGLVDAFTDVGIPAPAPSAGEGGGPRRPQQQARGPEDRPASSPWRGGADEVSLSDKRIETWRSGGFTTIMSAPKGGLFPGQGAVLDLAGERPGDLVVKSPVAIPLSFQTTGGFGGGFPDSLLGVLAYIHQVWLDTDWSVKAQAIYEKKPRGMARPRYDRTEAALAEALEDHALVLVPANNTVEIRRAFELIDRWEVKGGIYGGQMGYEVAPEIAAKKLPVLVDLKWPEAEKDADPEAKPSLRTLRFRDRAPSTPA</sequence>
<dbReference type="EMBL" id="JACDQQ010000710">
    <property type="protein sequence ID" value="MBA0084778.1"/>
    <property type="molecule type" value="Genomic_DNA"/>
</dbReference>
<accession>A0A7V8SWD2</accession>
<dbReference type="GO" id="GO:0016810">
    <property type="term" value="F:hydrolase activity, acting on carbon-nitrogen (but not peptide) bonds"/>
    <property type="evidence" value="ECO:0007669"/>
    <property type="project" value="InterPro"/>
</dbReference>
<reference evidence="2" key="1">
    <citation type="submission" date="2020-06" db="EMBL/GenBank/DDBJ databases">
        <title>Legume-microbial interactions unlock mineral nutrients during tropical forest succession.</title>
        <authorList>
            <person name="Epihov D.Z."/>
        </authorList>
    </citation>
    <scope>NUCLEOTIDE SEQUENCE [LARGE SCALE GENOMIC DNA]</scope>
    <source>
        <strain evidence="2">Pan2503</strain>
    </source>
</reference>
<name>A0A7V8SWD2_9BACT</name>
<evidence type="ECO:0000313" key="2">
    <source>
        <dbReference type="EMBL" id="MBA0084778.1"/>
    </source>
</evidence>
<evidence type="ECO:0000256" key="1">
    <source>
        <dbReference type="SAM" id="MobiDB-lite"/>
    </source>
</evidence>
<dbReference type="Gene3D" id="3.20.20.140">
    <property type="entry name" value="Metal-dependent hydrolases"/>
    <property type="match status" value="1"/>
</dbReference>
<gene>
    <name evidence="2" type="ORF">HRJ53_07275</name>
</gene>
<feature type="non-terminal residue" evidence="2">
    <location>
        <position position="344"/>
    </location>
</feature>
<dbReference type="Gene3D" id="2.30.40.10">
    <property type="entry name" value="Urease, subunit C, domain 1"/>
    <property type="match status" value="1"/>
</dbReference>
<feature type="region of interest" description="Disordered" evidence="1">
    <location>
        <begin position="318"/>
        <end position="344"/>
    </location>
</feature>
<organism evidence="2 3">
    <name type="scientific">Candidatus Acidiferrum panamense</name>
    <dbReference type="NCBI Taxonomy" id="2741543"/>
    <lineage>
        <taxon>Bacteria</taxon>
        <taxon>Pseudomonadati</taxon>
        <taxon>Acidobacteriota</taxon>
        <taxon>Terriglobia</taxon>
        <taxon>Candidatus Acidiferrales</taxon>
        <taxon>Candidatus Acidiferrum</taxon>
    </lineage>
</organism>
<keyword evidence="3" id="KW-1185">Reference proteome</keyword>
<comment type="caution">
    <text evidence="2">The sequence shown here is derived from an EMBL/GenBank/DDBJ whole genome shotgun (WGS) entry which is preliminary data.</text>
</comment>
<proteinExistence type="predicted"/>
<feature type="region of interest" description="Disordered" evidence="1">
    <location>
        <begin position="103"/>
        <end position="142"/>
    </location>
</feature>
<dbReference type="Proteomes" id="UP000567293">
    <property type="component" value="Unassembled WGS sequence"/>
</dbReference>
<evidence type="ECO:0000313" key="3">
    <source>
        <dbReference type="Proteomes" id="UP000567293"/>
    </source>
</evidence>
<protein>
    <submittedName>
        <fullName evidence="2">Amidohydrolase</fullName>
    </submittedName>
</protein>